<feature type="transmembrane region" description="Helical" evidence="1">
    <location>
        <begin position="59"/>
        <end position="78"/>
    </location>
</feature>
<reference evidence="4" key="1">
    <citation type="submission" date="2016-05" db="EMBL/GenBank/DDBJ databases">
        <title>Comparative genomics of biotechnologically important yeasts.</title>
        <authorList>
            <consortium name="DOE Joint Genome Institute"/>
            <person name="Riley R."/>
            <person name="Haridas S."/>
            <person name="Wolfe K.H."/>
            <person name="Lopes M.R."/>
            <person name="Hittinger C.T."/>
            <person name="Goker M."/>
            <person name="Salamov A."/>
            <person name="Wisecaver J."/>
            <person name="Long T.M."/>
            <person name="Aerts A.L."/>
            <person name="Barry K."/>
            <person name="Choi C."/>
            <person name="Clum A."/>
            <person name="Coughlan A.Y."/>
            <person name="Deshpande S."/>
            <person name="Douglass A.P."/>
            <person name="Hanson S.J."/>
            <person name="Klenk H.-P."/>
            <person name="Labutti K."/>
            <person name="Lapidus A."/>
            <person name="Lindquist E."/>
            <person name="Lipzen A."/>
            <person name="Meier-Kolthoff J.P."/>
            <person name="Ohm R.A."/>
            <person name="Otillar R.P."/>
            <person name="Pangilinan J."/>
            <person name="Peng Y."/>
            <person name="Rokas A."/>
            <person name="Rosa C.A."/>
            <person name="Scheuner C."/>
            <person name="Sibirny A.A."/>
            <person name="Slot J.C."/>
            <person name="Stielow J.B."/>
            <person name="Sun H."/>
            <person name="Kurtzman C.P."/>
            <person name="Blackwell M."/>
            <person name="Grigoriev I.V."/>
            <person name="Jeffries T.W."/>
        </authorList>
    </citation>
    <scope>NUCLEOTIDE SEQUENCE [LARGE SCALE GENOMIC DNA]</scope>
    <source>
        <strain evidence="4">NRRL Y-17324</strain>
    </source>
</reference>
<evidence type="ECO:0000313" key="3">
    <source>
        <dbReference type="EMBL" id="ODV77182.1"/>
    </source>
</evidence>
<dbReference type="STRING" id="984487.A0A1E4SCR4"/>
<dbReference type="GeneID" id="30982133"/>
<dbReference type="AlphaFoldDB" id="A0A1E4SCR4"/>
<evidence type="ECO:0000256" key="1">
    <source>
        <dbReference type="SAM" id="Phobius"/>
    </source>
</evidence>
<keyword evidence="1" id="KW-0812">Transmembrane</keyword>
<dbReference type="InterPro" id="IPR021102">
    <property type="entry name" value="PNGase_A"/>
</dbReference>
<name>A0A1E4SCR4_9ASCO</name>
<dbReference type="EMBL" id="KV453915">
    <property type="protein sequence ID" value="ODV77182.1"/>
    <property type="molecule type" value="Genomic_DNA"/>
</dbReference>
<keyword evidence="4" id="KW-1185">Reference proteome</keyword>
<dbReference type="OrthoDB" id="1612078at2759"/>
<evidence type="ECO:0000313" key="4">
    <source>
        <dbReference type="Proteomes" id="UP000094285"/>
    </source>
</evidence>
<dbReference type="PANTHER" id="PTHR31104">
    <property type="entry name" value="PEPTIDE-N4-(N-ACETYL-BETA-GLUCOSAMINYL)ASPARAGINE AMIDASE A PROTEIN"/>
    <property type="match status" value="1"/>
</dbReference>
<feature type="domain" description="Peptide N-acetyl-beta-D-glucosaminyl asparaginase amidase A N-terminal" evidence="2">
    <location>
        <begin position="151"/>
        <end position="487"/>
    </location>
</feature>
<sequence>MEYLQRELRILSMILFGSAQLNGNRAFQQEKLPVLAVMKQEEGDADEPVLTKKSRTRGIINALFVYLAIITAVLLLRYGRVPESVTKRDLRVPKSFGTKYSQRLGSHFHFADTGIRLGAEVQGALSFKLPQVTSQGHPASEIFTVSDPEVVRPSYGFSLYSTQLMNHTFGNSYGHPFVTKFSPPANLKFNKVVVTLETSVSFVQYDRLAHLYVAGNEVWRTSTIEPGGRPNPSFSIFQKDISDFANLFNQESEIIFQLDNVIDKNIQGAFQTILNIDFYYDPHQVTEFTGDYKIFSTNKPADLIYPLIELSPPVTTIEDVLTIQLPKVFDNSTRLILRIFSSGNGDEEFWYTGVLDENTQMFGQSWGGHGPVRILNVFFNGQKISTFAPEPILFTGGVSPALWRPVVCTDAFDLPAYDVDITGLLPYLWESSSQTSRELQIQISNGIGEIGRAQSTSVGNGWITTASLLAYENNEVTYVNGTIDTSDHNQHGTVFATSPSSRYVQIISTSFYALVQSTLSFSLKNGKTVKIFTNLFSKSGTYNIQGIYNDGNLQNMTHYGRTFTSFSISDEVKNQVYELNSTFLYPLVLDTSASPNPDNSTNYIVELNHVKEKTLEVNSEKVYELITGQSGHSNLVFSTSRNYGYASGNTNYTLNVNEDFDSFKFDRLVVTVNNTVVSDDSSRGAFSPFSIRNGQSLLNRDNFLGQIFSTVNETLSSTDNLAQIAKSYFQEFTAWNW</sequence>
<proteinExistence type="predicted"/>
<keyword evidence="1" id="KW-0472">Membrane</keyword>
<accession>A0A1E4SCR4</accession>
<dbReference type="Proteomes" id="UP000094285">
    <property type="component" value="Unassembled WGS sequence"/>
</dbReference>
<dbReference type="Pfam" id="PF12222">
    <property type="entry name" value="PNGaseA"/>
    <property type="match status" value="1"/>
</dbReference>
<dbReference type="InterPro" id="IPR056948">
    <property type="entry name" value="PNGaseA_N"/>
</dbReference>
<keyword evidence="1" id="KW-1133">Transmembrane helix</keyword>
<evidence type="ECO:0000259" key="2">
    <source>
        <dbReference type="Pfam" id="PF12222"/>
    </source>
</evidence>
<protein>
    <recommendedName>
        <fullName evidence="2">Peptide N-acetyl-beta-D-glucosaminyl asparaginase amidase A N-terminal domain-containing protein</fullName>
    </recommendedName>
</protein>
<gene>
    <name evidence="3" type="ORF">CANTADRAFT_27108</name>
</gene>
<dbReference type="RefSeq" id="XP_020062304.1">
    <property type="nucleotide sequence ID" value="XM_020207996.1"/>
</dbReference>
<organism evidence="3 4">
    <name type="scientific">Suhomyces tanzawaensis NRRL Y-17324</name>
    <dbReference type="NCBI Taxonomy" id="984487"/>
    <lineage>
        <taxon>Eukaryota</taxon>
        <taxon>Fungi</taxon>
        <taxon>Dikarya</taxon>
        <taxon>Ascomycota</taxon>
        <taxon>Saccharomycotina</taxon>
        <taxon>Pichiomycetes</taxon>
        <taxon>Debaryomycetaceae</taxon>
        <taxon>Suhomyces</taxon>
    </lineage>
</organism>